<dbReference type="STRING" id="2055.BCM27_13450"/>
<comment type="caution">
    <text evidence="6">The sequence shown here is derived from an EMBL/GenBank/DDBJ whole genome shotgun (WGS) entry which is preliminary data.</text>
</comment>
<dbReference type="Gene3D" id="1.10.357.10">
    <property type="entry name" value="Tetracycline Repressor, domain 2"/>
    <property type="match status" value="1"/>
</dbReference>
<dbReference type="SUPFAM" id="SSF46689">
    <property type="entry name" value="Homeodomain-like"/>
    <property type="match status" value="1"/>
</dbReference>
<sequence>MDSLGHVNDAPEPAAVSGVRLRTRQAIVSAAVAAWASDFSTSLGDIADRADVSRSTLHRHFPDRQSLVDAALVEASTILDRQSKEAVDGCESARAELESLMRVILGIGDIIMFLFSDPNRFEGNPEWSEEEDQMLPEILTRAQKEGAIADDLETRWLVGVFYSLCFVGAVSIATEGMSRRRAADVALRTFFSGVSAD</sequence>
<evidence type="ECO:0000256" key="2">
    <source>
        <dbReference type="ARBA" id="ARBA00023125"/>
    </source>
</evidence>
<feature type="DNA-binding region" description="H-T-H motif" evidence="4">
    <location>
        <begin position="42"/>
        <end position="61"/>
    </location>
</feature>
<dbReference type="PROSITE" id="PS50977">
    <property type="entry name" value="HTH_TETR_2"/>
    <property type="match status" value="1"/>
</dbReference>
<evidence type="ECO:0000256" key="1">
    <source>
        <dbReference type="ARBA" id="ARBA00023015"/>
    </source>
</evidence>
<protein>
    <submittedName>
        <fullName evidence="6">TetR/AcrR family transcriptional regulator</fullName>
    </submittedName>
</protein>
<dbReference type="InterPro" id="IPR001647">
    <property type="entry name" value="HTH_TetR"/>
</dbReference>
<dbReference type="EMBL" id="PKJC01000027">
    <property type="protein sequence ID" value="PKZ63296.1"/>
    <property type="molecule type" value="Genomic_DNA"/>
</dbReference>
<dbReference type="GO" id="GO:0003700">
    <property type="term" value="F:DNA-binding transcription factor activity"/>
    <property type="evidence" value="ECO:0007669"/>
    <property type="project" value="TreeGrafter"/>
</dbReference>
<evidence type="ECO:0000256" key="4">
    <source>
        <dbReference type="PROSITE-ProRule" id="PRU00335"/>
    </source>
</evidence>
<proteinExistence type="predicted"/>
<dbReference type="GO" id="GO:0000976">
    <property type="term" value="F:transcription cis-regulatory region binding"/>
    <property type="evidence" value="ECO:0007669"/>
    <property type="project" value="TreeGrafter"/>
</dbReference>
<dbReference type="Pfam" id="PF00440">
    <property type="entry name" value="TetR_N"/>
    <property type="match status" value="1"/>
</dbReference>
<feature type="domain" description="HTH tetR-type" evidence="5">
    <location>
        <begin position="21"/>
        <end position="79"/>
    </location>
</feature>
<evidence type="ECO:0000313" key="6">
    <source>
        <dbReference type="EMBL" id="PKZ63296.1"/>
    </source>
</evidence>
<reference evidence="6 7" key="1">
    <citation type="submission" date="2017-12" db="EMBL/GenBank/DDBJ databases">
        <title>Phylogenetic diversity of female urinary microbiome.</title>
        <authorList>
            <person name="Thomas-White K."/>
            <person name="Wolfe A.J."/>
        </authorList>
    </citation>
    <scope>NUCLEOTIDE SEQUENCE [LARGE SCALE GENOMIC DNA]</scope>
    <source>
        <strain evidence="6 7">UMB0777</strain>
    </source>
</reference>
<organism evidence="6 7">
    <name type="scientific">Gordonia terrae</name>
    <dbReference type="NCBI Taxonomy" id="2055"/>
    <lineage>
        <taxon>Bacteria</taxon>
        <taxon>Bacillati</taxon>
        <taxon>Actinomycetota</taxon>
        <taxon>Actinomycetes</taxon>
        <taxon>Mycobacteriales</taxon>
        <taxon>Gordoniaceae</taxon>
        <taxon>Gordonia</taxon>
    </lineage>
</organism>
<keyword evidence="2 4" id="KW-0238">DNA-binding</keyword>
<evidence type="ECO:0000259" key="5">
    <source>
        <dbReference type="PROSITE" id="PS50977"/>
    </source>
</evidence>
<keyword evidence="3" id="KW-0804">Transcription</keyword>
<keyword evidence="1" id="KW-0805">Transcription regulation</keyword>
<gene>
    <name evidence="6" type="ORF">CYJ73_22475</name>
</gene>
<dbReference type="PANTHER" id="PTHR30055">
    <property type="entry name" value="HTH-TYPE TRANSCRIPTIONAL REGULATOR RUTR"/>
    <property type="match status" value="1"/>
</dbReference>
<evidence type="ECO:0000256" key="3">
    <source>
        <dbReference type="ARBA" id="ARBA00023163"/>
    </source>
</evidence>
<evidence type="ECO:0000313" key="7">
    <source>
        <dbReference type="Proteomes" id="UP000234662"/>
    </source>
</evidence>
<dbReference type="AlphaFoldDB" id="A0A2I1R2D2"/>
<dbReference type="Proteomes" id="UP000234662">
    <property type="component" value="Unassembled WGS sequence"/>
</dbReference>
<dbReference type="InterPro" id="IPR009057">
    <property type="entry name" value="Homeodomain-like_sf"/>
</dbReference>
<accession>A0A2I1R2D2</accession>
<dbReference type="PANTHER" id="PTHR30055:SF234">
    <property type="entry name" value="HTH-TYPE TRANSCRIPTIONAL REGULATOR BETI"/>
    <property type="match status" value="1"/>
</dbReference>
<dbReference type="InterPro" id="IPR050109">
    <property type="entry name" value="HTH-type_TetR-like_transc_reg"/>
</dbReference>
<name>A0A2I1R2D2_9ACTN</name>